<sequence>SNRTDVEESGVAGRRSEESAVETPKPTAPTRPMGDVNTSSTALSPSGTGSDPFTQPDKNTEGVGSITTSASNPQSHSGGALTKPPASQQVEQELELERLDAAVRKATEEQMSLRKSKIPYVWKGEPMQRLKTRHWDKIYLTLEPYLVSNENTNSAADWGVTAETEPTVASEQWKHAQSIRDYLRRKRNDAESAFSLAKLRLPAFQQQLTEVLGTIPDTYTYQVYPNAPGILNLFKKAQRYPLWHNEDGLLWTRTPALHVTTSGDGILVAPFVSWYSINDDMKCEGRSKEDQNGQVKRRTLLDDAEKPNNPWLGPEWSNIQTLRSDRRFFRPPPTNASDWMDLLGDAHVRSLSYSDYGNLVENVENVEWKTGTELAQMAQSNGRGSTG</sequence>
<gene>
    <name evidence="2" type="ORF">DB88DRAFT_518660</name>
</gene>
<evidence type="ECO:0000313" key="2">
    <source>
        <dbReference type="EMBL" id="KAK1921322.1"/>
    </source>
</evidence>
<feature type="region of interest" description="Disordered" evidence="1">
    <location>
        <begin position="1"/>
        <end position="91"/>
    </location>
</feature>
<feature type="compositionally biased region" description="Polar residues" evidence="1">
    <location>
        <begin position="36"/>
        <end position="57"/>
    </location>
</feature>
<feature type="compositionally biased region" description="Polar residues" evidence="1">
    <location>
        <begin position="65"/>
        <end position="77"/>
    </location>
</feature>
<reference evidence="2" key="1">
    <citation type="submission" date="2023-02" db="EMBL/GenBank/DDBJ databases">
        <title>Identification and recombinant expression of a fungal hydrolase from Papiliotrema laurentii that hydrolyzes apple cutin and clears colloidal polyester polyurethane.</title>
        <authorList>
            <consortium name="DOE Joint Genome Institute"/>
            <person name="Roman V.A."/>
            <person name="Bojanowski C."/>
            <person name="Crable B.R."/>
            <person name="Wagner D.N."/>
            <person name="Hung C.S."/>
            <person name="Nadeau L.J."/>
            <person name="Schratz L."/>
            <person name="Haridas S."/>
            <person name="Pangilinan J."/>
            <person name="Lipzen A."/>
            <person name="Na H."/>
            <person name="Yan M."/>
            <person name="Ng V."/>
            <person name="Grigoriev I.V."/>
            <person name="Spatafora J.W."/>
            <person name="Barlow D."/>
            <person name="Biffinger J."/>
            <person name="Kelley-Loughnane N."/>
            <person name="Varaljay V.A."/>
            <person name="Crookes-Goodson W.J."/>
        </authorList>
    </citation>
    <scope>NUCLEOTIDE SEQUENCE</scope>
    <source>
        <strain evidence="2">5307AH</strain>
    </source>
</reference>
<evidence type="ECO:0000256" key="1">
    <source>
        <dbReference type="SAM" id="MobiDB-lite"/>
    </source>
</evidence>
<organism evidence="2 3">
    <name type="scientific">Papiliotrema laurentii</name>
    <name type="common">Cryptococcus laurentii</name>
    <dbReference type="NCBI Taxonomy" id="5418"/>
    <lineage>
        <taxon>Eukaryota</taxon>
        <taxon>Fungi</taxon>
        <taxon>Dikarya</taxon>
        <taxon>Basidiomycota</taxon>
        <taxon>Agaricomycotina</taxon>
        <taxon>Tremellomycetes</taxon>
        <taxon>Tremellales</taxon>
        <taxon>Rhynchogastremaceae</taxon>
        <taxon>Papiliotrema</taxon>
    </lineage>
</organism>
<name>A0AAD9CTM8_PAPLA</name>
<comment type="caution">
    <text evidence="2">The sequence shown here is derived from an EMBL/GenBank/DDBJ whole genome shotgun (WGS) entry which is preliminary data.</text>
</comment>
<dbReference type="AlphaFoldDB" id="A0AAD9CTM8"/>
<keyword evidence="3" id="KW-1185">Reference proteome</keyword>
<dbReference type="Proteomes" id="UP001182556">
    <property type="component" value="Unassembled WGS sequence"/>
</dbReference>
<protein>
    <submittedName>
        <fullName evidence="2">Uncharacterized protein</fullName>
    </submittedName>
</protein>
<proteinExistence type="predicted"/>
<evidence type="ECO:0000313" key="3">
    <source>
        <dbReference type="Proteomes" id="UP001182556"/>
    </source>
</evidence>
<dbReference type="EMBL" id="JAODAN010000011">
    <property type="protein sequence ID" value="KAK1921322.1"/>
    <property type="molecule type" value="Genomic_DNA"/>
</dbReference>
<feature type="non-terminal residue" evidence="2">
    <location>
        <position position="387"/>
    </location>
</feature>
<accession>A0AAD9CTM8</accession>